<evidence type="ECO:0000313" key="2">
    <source>
        <dbReference type="Proteomes" id="UP000044602"/>
    </source>
</evidence>
<protein>
    <submittedName>
        <fullName evidence="1">Uncharacterized protein</fullName>
    </submittedName>
</protein>
<evidence type="ECO:0000313" key="1">
    <source>
        <dbReference type="EMBL" id="CRK37230.1"/>
    </source>
</evidence>
<accession>A0A0G4MT89</accession>
<proteinExistence type="predicted"/>
<organism evidence="1 2">
    <name type="scientific">Verticillium longisporum</name>
    <name type="common">Verticillium dahliae var. longisporum</name>
    <dbReference type="NCBI Taxonomy" id="100787"/>
    <lineage>
        <taxon>Eukaryota</taxon>
        <taxon>Fungi</taxon>
        <taxon>Dikarya</taxon>
        <taxon>Ascomycota</taxon>
        <taxon>Pezizomycotina</taxon>
        <taxon>Sordariomycetes</taxon>
        <taxon>Hypocreomycetidae</taxon>
        <taxon>Glomerellales</taxon>
        <taxon>Plectosphaerellaceae</taxon>
        <taxon>Verticillium</taxon>
    </lineage>
</organism>
<reference evidence="1 2" key="1">
    <citation type="submission" date="2015-05" db="EMBL/GenBank/DDBJ databases">
        <authorList>
            <person name="Wang D.B."/>
            <person name="Wang M."/>
        </authorList>
    </citation>
    <scope>NUCLEOTIDE SEQUENCE [LARGE SCALE GENOMIC DNA]</scope>
    <source>
        <strain evidence="1">VL1</strain>
    </source>
</reference>
<dbReference type="Proteomes" id="UP000044602">
    <property type="component" value="Unassembled WGS sequence"/>
</dbReference>
<name>A0A0G4MT89_VERLO</name>
<sequence>MASRPTGG</sequence>
<dbReference type="EMBL" id="CVQH01024659">
    <property type="protein sequence ID" value="CRK37230.1"/>
    <property type="molecule type" value="Genomic_DNA"/>
</dbReference>
<keyword evidence="2" id="KW-1185">Reference proteome</keyword>
<gene>
    <name evidence="1" type="ORF">BN1708_020248</name>
</gene>